<feature type="compositionally biased region" description="Low complexity" evidence="1">
    <location>
        <begin position="324"/>
        <end position="343"/>
    </location>
</feature>
<dbReference type="AlphaFoldDB" id="A0AAV9NLI2"/>
<accession>A0AAV9NLI2</accession>
<proteinExistence type="predicted"/>
<feature type="region of interest" description="Disordered" evidence="1">
    <location>
        <begin position="237"/>
        <end position="268"/>
    </location>
</feature>
<protein>
    <submittedName>
        <fullName evidence="2">Uncharacterized protein</fullName>
    </submittedName>
</protein>
<dbReference type="EMBL" id="JAVRRD010000004">
    <property type="protein sequence ID" value="KAK5060117.1"/>
    <property type="molecule type" value="Genomic_DNA"/>
</dbReference>
<dbReference type="RefSeq" id="XP_064709938.1">
    <property type="nucleotide sequence ID" value="XM_064853539.1"/>
</dbReference>
<keyword evidence="3" id="KW-1185">Reference proteome</keyword>
<sequence>MSGNIEDRQDDPTAEARADSLDILTRRLEQDDRDLEEQALRLVKLREQAELDEILYEHGRAELRDQHSKLKAAQLAIHEIYISTMLSHAHNLLLMSNLGYNDEEMAFKTADTILDEVDDLIEDTNNDLSRSTLAKHAYVDGFLAEMKGNLDVAEECYFAAVDHSKDYIRLRRIQSLSDSRYAEYAATTMAQQTNDGGSETVSNRDSWLFTNLRQAAAIPSENGDTFNRCMINQVYLDTPPLGGKQSHPEAETEDRQNDDEFHEPNSRHATPCIRRSSVCCEPVVESVISTDTPQPDSLAKRPRRRTAAELRHKVPHIDTSGFGRPTESPTSPSRPSPLSRQLSVNGDITLQNEK</sequence>
<evidence type="ECO:0000313" key="3">
    <source>
        <dbReference type="Proteomes" id="UP001358417"/>
    </source>
</evidence>
<evidence type="ECO:0000313" key="2">
    <source>
        <dbReference type="EMBL" id="KAK5060117.1"/>
    </source>
</evidence>
<evidence type="ECO:0000256" key="1">
    <source>
        <dbReference type="SAM" id="MobiDB-lite"/>
    </source>
</evidence>
<comment type="caution">
    <text evidence="2">The sequence shown here is derived from an EMBL/GenBank/DDBJ whole genome shotgun (WGS) entry which is preliminary data.</text>
</comment>
<feature type="compositionally biased region" description="Basic and acidic residues" evidence="1">
    <location>
        <begin position="306"/>
        <end position="316"/>
    </location>
</feature>
<feature type="region of interest" description="Disordered" evidence="1">
    <location>
        <begin position="289"/>
        <end position="354"/>
    </location>
</feature>
<organism evidence="2 3">
    <name type="scientific">Exophiala bonariae</name>
    <dbReference type="NCBI Taxonomy" id="1690606"/>
    <lineage>
        <taxon>Eukaryota</taxon>
        <taxon>Fungi</taxon>
        <taxon>Dikarya</taxon>
        <taxon>Ascomycota</taxon>
        <taxon>Pezizomycotina</taxon>
        <taxon>Eurotiomycetes</taxon>
        <taxon>Chaetothyriomycetidae</taxon>
        <taxon>Chaetothyriales</taxon>
        <taxon>Herpotrichiellaceae</taxon>
        <taxon>Exophiala</taxon>
    </lineage>
</organism>
<name>A0AAV9NLI2_9EURO</name>
<dbReference type="Proteomes" id="UP001358417">
    <property type="component" value="Unassembled WGS sequence"/>
</dbReference>
<feature type="compositionally biased region" description="Polar residues" evidence="1">
    <location>
        <begin position="344"/>
        <end position="354"/>
    </location>
</feature>
<reference evidence="2 3" key="1">
    <citation type="submission" date="2023-08" db="EMBL/GenBank/DDBJ databases">
        <title>Black Yeasts Isolated from many extreme environments.</title>
        <authorList>
            <person name="Coleine C."/>
            <person name="Stajich J.E."/>
            <person name="Selbmann L."/>
        </authorList>
    </citation>
    <scope>NUCLEOTIDE SEQUENCE [LARGE SCALE GENOMIC DNA]</scope>
    <source>
        <strain evidence="2 3">CCFEE 5792</strain>
    </source>
</reference>
<dbReference type="GeneID" id="89978159"/>
<feature type="compositionally biased region" description="Basic and acidic residues" evidence="1">
    <location>
        <begin position="246"/>
        <end position="266"/>
    </location>
</feature>
<gene>
    <name evidence="2" type="ORF">LTR84_010001</name>
</gene>